<dbReference type="InterPro" id="IPR012310">
    <property type="entry name" value="DNA_ligase_ATP-dep_cent"/>
</dbReference>
<dbReference type="InterPro" id="IPR016059">
    <property type="entry name" value="DNA_ligase_ATP-dep_CS"/>
</dbReference>
<keyword evidence="10 12" id="KW-0067">ATP-binding</keyword>
<dbReference type="GO" id="GO:0008270">
    <property type="term" value="F:zinc ion binding"/>
    <property type="evidence" value="ECO:0007669"/>
    <property type="project" value="UniProtKB-KW"/>
</dbReference>
<keyword evidence="11" id="KW-0131">Cell cycle</keyword>
<dbReference type="Gene3D" id="3.30.1740.10">
    <property type="entry name" value="Zinc finger, PARP-type"/>
    <property type="match status" value="1"/>
</dbReference>
<accession>A0A1Q3DLF7</accession>
<keyword evidence="12" id="KW-0233">DNA recombination</keyword>
<evidence type="ECO:0000256" key="5">
    <source>
        <dbReference type="ARBA" id="ARBA00022705"/>
    </source>
</evidence>
<dbReference type="InterPro" id="IPR012340">
    <property type="entry name" value="NA-bd_OB-fold"/>
</dbReference>
<dbReference type="GO" id="GO:0005524">
    <property type="term" value="F:ATP binding"/>
    <property type="evidence" value="ECO:0007669"/>
    <property type="project" value="UniProtKB-KW"/>
</dbReference>
<evidence type="ECO:0000256" key="3">
    <source>
        <dbReference type="ARBA" id="ARBA00022598"/>
    </source>
</evidence>
<keyword evidence="3 12" id="KW-0436">Ligase</keyword>
<dbReference type="EMBL" id="BDLS01000002">
    <property type="protein sequence ID" value="GAV93215.1"/>
    <property type="molecule type" value="Genomic_DNA"/>
</dbReference>
<evidence type="ECO:0000256" key="10">
    <source>
        <dbReference type="ARBA" id="ARBA00022840"/>
    </source>
</evidence>
<dbReference type="InterPro" id="IPR001510">
    <property type="entry name" value="Znf_PARP"/>
</dbReference>
<protein>
    <recommendedName>
        <fullName evidence="2 12">DNA ligase</fullName>
        <ecNumber evidence="12">6.5.1.1</ecNumber>
    </recommendedName>
</protein>
<dbReference type="NCBIfam" id="TIGR00574">
    <property type="entry name" value="dnl1"/>
    <property type="match status" value="1"/>
</dbReference>
<evidence type="ECO:0000259" key="15">
    <source>
        <dbReference type="PROSITE" id="PS50160"/>
    </source>
</evidence>
<dbReference type="InterPro" id="IPR012309">
    <property type="entry name" value="DNA_ligase_ATP-dep_C"/>
</dbReference>
<evidence type="ECO:0000256" key="11">
    <source>
        <dbReference type="ARBA" id="ARBA00023306"/>
    </source>
</evidence>
<comment type="catalytic activity">
    <reaction evidence="12">
        <text>ATP + (deoxyribonucleotide)n-3'-hydroxyl + 5'-phospho-(deoxyribonucleotide)m = (deoxyribonucleotide)n+m + AMP + diphosphate.</text>
        <dbReference type="EC" id="6.5.1.1"/>
    </reaction>
</comment>
<comment type="caution">
    <text evidence="16">The sequence shown here is derived from an EMBL/GenBank/DDBJ whole genome shotgun (WGS) entry which is preliminary data.</text>
</comment>
<dbReference type="Gene3D" id="2.40.50.140">
    <property type="entry name" value="Nucleic acid-binding proteins"/>
    <property type="match status" value="1"/>
</dbReference>
<dbReference type="InterPro" id="IPR000977">
    <property type="entry name" value="DNA_ligase_ATP-dep"/>
</dbReference>
<dbReference type="EC" id="6.5.1.1" evidence="12"/>
<evidence type="ECO:0000256" key="1">
    <source>
        <dbReference type="ARBA" id="ARBA00007572"/>
    </source>
</evidence>
<keyword evidence="5" id="KW-0235">DNA replication</keyword>
<organism evidence="16">
    <name type="scientific">Chionoecetes opilio bacilliform virus</name>
    <dbReference type="NCBI Taxonomy" id="1825681"/>
    <lineage>
        <taxon>Viruses</taxon>
        <taxon>Viruses incertae sedis</taxon>
        <taxon>Naldaviricetes</taxon>
        <taxon>Nimaviridae</taxon>
    </lineage>
</organism>
<feature type="domain" description="ATP-dependent DNA ligase family profile" evidence="15">
    <location>
        <begin position="414"/>
        <end position="540"/>
    </location>
</feature>
<evidence type="ECO:0000256" key="12">
    <source>
        <dbReference type="RuleBase" id="RU000617"/>
    </source>
</evidence>
<dbReference type="Pfam" id="PF04675">
    <property type="entry name" value="DNA_ligase_A_N"/>
    <property type="match status" value="1"/>
</dbReference>
<keyword evidence="8" id="KW-0863">Zinc-finger</keyword>
<dbReference type="GO" id="GO:0003677">
    <property type="term" value="F:DNA binding"/>
    <property type="evidence" value="ECO:0007669"/>
    <property type="project" value="InterPro"/>
</dbReference>
<dbReference type="SMART" id="SM01336">
    <property type="entry name" value="zf-PARP"/>
    <property type="match status" value="1"/>
</dbReference>
<evidence type="ECO:0000256" key="9">
    <source>
        <dbReference type="ARBA" id="ARBA00022833"/>
    </source>
</evidence>
<keyword evidence="7 12" id="KW-0547">Nucleotide-binding</keyword>
<evidence type="ECO:0000256" key="4">
    <source>
        <dbReference type="ARBA" id="ARBA00022618"/>
    </source>
</evidence>
<sequence length="690" mass="78486">MRFCAEYAKENKSLCVRCKCFCEKGVLRIGSILSNGVKKWYHVICLTGGPTDSIQNPQEDIAGWETLRIRDKILVKEMLLSNTINYWNLSPVPNPDKRDNFHRFRILCKDISAEPGSLSKSHIVRQCLSDVSDIQLWVFMLLPGVRRRVYNLQNKQIIKIFAKIFETGVGVISYGLETGELSQTVANIFKDSKIIRPQLESTLTLIEVDALLEELSGKTKMVEQTVVLRHVTERCTVDDLEIFIRLIKADLRINAGAKPILNAITRGAFQAFRITNDLSAVMRRVKNGENLEITSANVMTPVLPMLAEACTSVEEAFKKIVGICVEIKYDGERIQVHMKDGEVEFFSRSRHPVAPHKIEGLHQCVLSALPNTSDFIIDAEILLVTVKDGEPAAFGTLGKHKMAELTNNGLACSCLFVFDCLWYNGQSLMNHPLQFRRSVLEGNMINIENRVMLVKTTRVESPEELQEVIIRALHHRLEGLVLKDAQGTYEPGKRHWLKVKKDYLLGGSLADSVDLVVLGAWYGSGKKVGKKSVFLMGCRDERCDNKWYAVTKVHTGHDNATLEKLQHKLDMVKISKNSRLVPFWLKLNKRTVPDFVATDPKNSPVWEITGSRFTYTVDGGISIRFPRVTKERDDKNWLTATSLLMLQELYEKSKMGIQSKRRWEEEEEGSYKRRMRSNMSLWRPPICELG</sequence>
<dbReference type="GO" id="GO:0051301">
    <property type="term" value="P:cell division"/>
    <property type="evidence" value="ECO:0007669"/>
    <property type="project" value="UniProtKB-KW"/>
</dbReference>
<dbReference type="PANTHER" id="PTHR45674:SF9">
    <property type="entry name" value="DNA LIGASE 3"/>
    <property type="match status" value="1"/>
</dbReference>
<dbReference type="InterPro" id="IPR050191">
    <property type="entry name" value="ATP-dep_DNA_ligase"/>
</dbReference>
<dbReference type="PROSITE" id="PS50064">
    <property type="entry name" value="ZF_PARP_2"/>
    <property type="match status" value="1"/>
</dbReference>
<keyword evidence="6" id="KW-0479">Metal-binding</keyword>
<dbReference type="InterPro" id="IPR012308">
    <property type="entry name" value="DNA_ligase_ATP-dep_N"/>
</dbReference>
<evidence type="ECO:0000313" key="16">
    <source>
        <dbReference type="EMBL" id="GAV93215.1"/>
    </source>
</evidence>
<dbReference type="PANTHER" id="PTHR45674">
    <property type="entry name" value="DNA LIGASE 1/3 FAMILY MEMBER"/>
    <property type="match status" value="1"/>
</dbReference>
<dbReference type="SUPFAM" id="SSF50249">
    <property type="entry name" value="Nucleic acid-binding proteins"/>
    <property type="match status" value="1"/>
</dbReference>
<reference evidence="16" key="1">
    <citation type="submission" date="2017-01" db="EMBL/GenBank/DDBJ databases">
        <title>Draft genome sequence of uncultured bacilliform virus purified from snow crab.</title>
        <authorList>
            <person name="Takano T."/>
        </authorList>
    </citation>
    <scope>NUCLEOTIDE SEQUENCE</scope>
    <source>
        <strain evidence="16">Isolate_1</strain>
    </source>
</reference>
<evidence type="ECO:0000259" key="14">
    <source>
        <dbReference type="PROSITE" id="PS50064"/>
    </source>
</evidence>
<evidence type="ECO:0000256" key="6">
    <source>
        <dbReference type="ARBA" id="ARBA00022723"/>
    </source>
</evidence>
<dbReference type="Gene3D" id="3.30.1490.70">
    <property type="match status" value="1"/>
</dbReference>
<keyword evidence="9" id="KW-0862">Zinc</keyword>
<dbReference type="Gene3D" id="1.10.3260.10">
    <property type="entry name" value="DNA ligase, ATP-dependent, N-terminal domain"/>
    <property type="match status" value="1"/>
</dbReference>
<keyword evidence="12" id="KW-0227">DNA damage</keyword>
<gene>
    <name evidence="16" type="ORF">SCV_095</name>
</gene>
<dbReference type="Pfam" id="PF00645">
    <property type="entry name" value="zf-PARP"/>
    <property type="match status" value="1"/>
</dbReference>
<dbReference type="Pfam" id="PF04679">
    <property type="entry name" value="DNA_ligase_A_C"/>
    <property type="match status" value="1"/>
</dbReference>
<dbReference type="GO" id="GO:0006273">
    <property type="term" value="P:lagging strand elongation"/>
    <property type="evidence" value="ECO:0007669"/>
    <property type="project" value="TreeGrafter"/>
</dbReference>
<dbReference type="GO" id="GO:0006310">
    <property type="term" value="P:DNA recombination"/>
    <property type="evidence" value="ECO:0007669"/>
    <property type="project" value="UniProtKB-KW"/>
</dbReference>
<dbReference type="InterPro" id="IPR036957">
    <property type="entry name" value="Znf_PARP_sf"/>
</dbReference>
<dbReference type="GO" id="GO:0071897">
    <property type="term" value="P:DNA biosynthetic process"/>
    <property type="evidence" value="ECO:0007669"/>
    <property type="project" value="InterPro"/>
</dbReference>
<proteinExistence type="inferred from homology"/>
<evidence type="ECO:0000256" key="8">
    <source>
        <dbReference type="ARBA" id="ARBA00022771"/>
    </source>
</evidence>
<feature type="domain" description="PARP-type" evidence="14">
    <location>
        <begin position="3"/>
        <end position="79"/>
    </location>
</feature>
<dbReference type="Gene3D" id="3.30.470.30">
    <property type="entry name" value="DNA ligase/mRNA capping enzyme"/>
    <property type="match status" value="1"/>
</dbReference>
<keyword evidence="4" id="KW-0132">Cell division</keyword>
<evidence type="ECO:0000256" key="13">
    <source>
        <dbReference type="RuleBase" id="RU004196"/>
    </source>
</evidence>
<dbReference type="PROSITE" id="PS00333">
    <property type="entry name" value="DNA_LIGASE_A2"/>
    <property type="match status" value="1"/>
</dbReference>
<dbReference type="GO" id="GO:0006302">
    <property type="term" value="P:double-strand break repair"/>
    <property type="evidence" value="ECO:0007669"/>
    <property type="project" value="TreeGrafter"/>
</dbReference>
<dbReference type="GO" id="GO:0003910">
    <property type="term" value="F:DNA ligase (ATP) activity"/>
    <property type="evidence" value="ECO:0007669"/>
    <property type="project" value="UniProtKB-EC"/>
</dbReference>
<evidence type="ECO:0000256" key="7">
    <source>
        <dbReference type="ARBA" id="ARBA00022741"/>
    </source>
</evidence>
<dbReference type="Pfam" id="PF01068">
    <property type="entry name" value="DNA_ligase_A_M"/>
    <property type="match status" value="1"/>
</dbReference>
<dbReference type="PROSITE" id="PS00697">
    <property type="entry name" value="DNA_LIGASE_A1"/>
    <property type="match status" value="1"/>
</dbReference>
<comment type="similarity">
    <text evidence="1 13">Belongs to the ATP-dependent DNA ligase family.</text>
</comment>
<name>A0A1Q3DLF7_9VIRU</name>
<evidence type="ECO:0000256" key="2">
    <source>
        <dbReference type="ARBA" id="ARBA00013308"/>
    </source>
</evidence>
<dbReference type="SUPFAM" id="SSF57716">
    <property type="entry name" value="Glucocorticoid receptor-like (DNA-binding domain)"/>
    <property type="match status" value="1"/>
</dbReference>
<dbReference type="PROSITE" id="PS50160">
    <property type="entry name" value="DNA_LIGASE_A3"/>
    <property type="match status" value="1"/>
</dbReference>
<dbReference type="SUPFAM" id="SSF56091">
    <property type="entry name" value="DNA ligase/mRNA capping enzyme, catalytic domain"/>
    <property type="match status" value="1"/>
</dbReference>
<keyword evidence="12" id="KW-0234">DNA repair</keyword>
<dbReference type="InterPro" id="IPR036599">
    <property type="entry name" value="DNA_ligase_N_sf"/>
</dbReference>